<dbReference type="PaxDb" id="100226-SCO0968"/>
<dbReference type="Proteomes" id="UP000001973">
    <property type="component" value="Chromosome"/>
</dbReference>
<evidence type="ECO:0000256" key="3">
    <source>
        <dbReference type="ARBA" id="ARBA00023002"/>
    </source>
</evidence>
<reference evidence="7 8" key="1">
    <citation type="journal article" date="1996" name="Mol. Microbiol.">
        <title>A set of ordered cosmids and a detailed genetic and physical map for the 8 Mb Streptomyces coelicolor A3(2) chromosome.</title>
        <authorList>
            <person name="Redenbach M."/>
            <person name="Kieser H.M."/>
            <person name="Denapaite D."/>
            <person name="Eichner A."/>
            <person name="Cullum J."/>
            <person name="Kinashi H."/>
            <person name="Hopwood D.A."/>
        </authorList>
    </citation>
    <scope>NUCLEOTIDE SEQUENCE [LARGE SCALE GENOMIC DNA]</scope>
    <source>
        <strain evidence="8">ATCC BAA-471 / A3(2) / M145</strain>
    </source>
</reference>
<dbReference type="RefSeq" id="WP_011027479.1">
    <property type="nucleotide sequence ID" value="NC_003888.3"/>
</dbReference>
<dbReference type="KEGG" id="sco:SCO0968"/>
<dbReference type="InterPro" id="IPR051260">
    <property type="entry name" value="Diverse_substr_monoxygenases"/>
</dbReference>
<keyword evidence="8" id="KW-1185">Reference proteome</keyword>
<feature type="compositionally biased region" description="Low complexity" evidence="5">
    <location>
        <begin position="62"/>
        <end position="72"/>
    </location>
</feature>
<dbReference type="EMBL" id="AL939107">
    <property type="protein sequence ID" value="CAB61934.1"/>
    <property type="molecule type" value="Genomic_DNA"/>
</dbReference>
<dbReference type="GO" id="GO:0016705">
    <property type="term" value="F:oxidoreductase activity, acting on paired donors, with incorporation or reduction of molecular oxygen"/>
    <property type="evidence" value="ECO:0007669"/>
    <property type="project" value="InterPro"/>
</dbReference>
<keyword evidence="4" id="KW-0503">Monooxygenase</keyword>
<dbReference type="OrthoDB" id="3206024at2"/>
<evidence type="ECO:0000256" key="4">
    <source>
        <dbReference type="ARBA" id="ARBA00023033"/>
    </source>
</evidence>
<proteinExistence type="predicted"/>
<dbReference type="Pfam" id="PF00296">
    <property type="entry name" value="Bac_luciferase"/>
    <property type="match status" value="1"/>
</dbReference>
<evidence type="ECO:0000256" key="1">
    <source>
        <dbReference type="ARBA" id="ARBA00022630"/>
    </source>
</evidence>
<accession>Q9RIT9</accession>
<reference evidence="7 8" key="2">
    <citation type="journal article" date="2002" name="Nature">
        <title>Complete genome sequence of the model actinomycete Streptomyces coelicolor A3(2).</title>
        <authorList>
            <person name="Bentley S.D."/>
            <person name="Chater K.F."/>
            <person name="Cerdeno-Tarraga A.M."/>
            <person name="Challis G.L."/>
            <person name="Thomson N.R."/>
            <person name="James K.D."/>
            <person name="Harris D.E."/>
            <person name="Quail M.A."/>
            <person name="Kieser H."/>
            <person name="Harper D."/>
            <person name="Bateman A."/>
            <person name="Brown S."/>
            <person name="Chandra G."/>
            <person name="Chen C.W."/>
            <person name="Collins M."/>
            <person name="Cronin A."/>
            <person name="Fraser A."/>
            <person name="Goble A."/>
            <person name="Hidalgo J."/>
            <person name="Hornsby T."/>
            <person name="Howarth S."/>
            <person name="Huang C.H."/>
            <person name="Kieser T."/>
            <person name="Larke L."/>
            <person name="Murphy L."/>
            <person name="Oliver K."/>
            <person name="O'Neil S."/>
            <person name="Rabbinowitsch E."/>
            <person name="Rajandream M.A."/>
            <person name="Rutherford K."/>
            <person name="Rutter S."/>
            <person name="Seeger K."/>
            <person name="Saunders D."/>
            <person name="Sharp S."/>
            <person name="Squares R."/>
            <person name="Squares S."/>
            <person name="Taylor K."/>
            <person name="Warren T."/>
            <person name="Wietzorrek A."/>
            <person name="Woodward J."/>
            <person name="Barrell B.G."/>
            <person name="Parkhill J."/>
            <person name="Hopwood D.A."/>
        </authorList>
    </citation>
    <scope>NUCLEOTIDE SEQUENCE [LARGE SCALE GENOMIC DNA]</scope>
    <source>
        <strain evidence="8">ATCC BAA-471 / A3(2) / M145</strain>
    </source>
</reference>
<dbReference type="Gene3D" id="3.20.20.30">
    <property type="entry name" value="Luciferase-like domain"/>
    <property type="match status" value="1"/>
</dbReference>
<name>Q9RIT9_STRCO</name>
<evidence type="ECO:0000256" key="5">
    <source>
        <dbReference type="SAM" id="MobiDB-lite"/>
    </source>
</evidence>
<keyword evidence="1" id="KW-0285">Flavoprotein</keyword>
<dbReference type="HOGENOM" id="CLU_1546730_0_0_11"/>
<sequence length="180" mass="18318">MARPFDPVLLLTVAAAATGRVRLNTSTLSTFHYEPPQLARQPTTLDVLSDGRLGAGVGWGGRSRSTTSSATRTGGGAARRSTVLHHATGPARPRCAESAAVGSAGSGSKGPAPAASISSQDEGASRLGSTARRAAEDAGRDPDALGTAMRINLEPGTSVDSVADQLLDFAAQVIERTGRL</sequence>
<dbReference type="PANTHER" id="PTHR30011:SF16">
    <property type="entry name" value="C2H2 FINGER DOMAIN TRANSCRIPTION FACTOR (EUROFUNG)-RELATED"/>
    <property type="match status" value="1"/>
</dbReference>
<protein>
    <recommendedName>
        <fullName evidence="6">Luciferase-like domain-containing protein</fullName>
    </recommendedName>
</protein>
<feature type="region of interest" description="Disordered" evidence="5">
    <location>
        <begin position="55"/>
        <end position="143"/>
    </location>
</feature>
<feature type="compositionally biased region" description="Low complexity" evidence="5">
    <location>
        <begin position="109"/>
        <end position="119"/>
    </location>
</feature>
<keyword evidence="3" id="KW-0560">Oxidoreductase</keyword>
<feature type="domain" description="Luciferase-like" evidence="6">
    <location>
        <begin position="5"/>
        <end position="63"/>
    </location>
</feature>
<dbReference type="PATRIC" id="fig|100226.15.peg.965"/>
<dbReference type="GO" id="GO:0004497">
    <property type="term" value="F:monooxygenase activity"/>
    <property type="evidence" value="ECO:0007669"/>
    <property type="project" value="UniProtKB-KW"/>
</dbReference>
<dbReference type="InterPro" id="IPR011251">
    <property type="entry name" value="Luciferase-like_dom"/>
</dbReference>
<evidence type="ECO:0000256" key="2">
    <source>
        <dbReference type="ARBA" id="ARBA00022643"/>
    </source>
</evidence>
<feature type="compositionally biased region" description="Basic and acidic residues" evidence="5">
    <location>
        <begin position="133"/>
        <end position="143"/>
    </location>
</feature>
<dbReference type="PANTHER" id="PTHR30011">
    <property type="entry name" value="ALKANESULFONATE MONOOXYGENASE-RELATED"/>
    <property type="match status" value="1"/>
</dbReference>
<dbReference type="EMBL" id="AL645882">
    <property type="protein sequence ID" value="CAB61934.1"/>
    <property type="molecule type" value="Genomic_DNA"/>
</dbReference>
<dbReference type="InParanoid" id="Q9RIT9"/>
<organism evidence="7 8">
    <name type="scientific">Streptomyces coelicolor (strain ATCC BAA-471 / A3(2) / M145)</name>
    <dbReference type="NCBI Taxonomy" id="100226"/>
    <lineage>
        <taxon>Bacteria</taxon>
        <taxon>Bacillati</taxon>
        <taxon>Actinomycetota</taxon>
        <taxon>Actinomycetes</taxon>
        <taxon>Kitasatosporales</taxon>
        <taxon>Streptomycetaceae</taxon>
        <taxon>Streptomyces</taxon>
        <taxon>Streptomyces albidoflavus group</taxon>
    </lineage>
</organism>
<dbReference type="eggNOG" id="COG2141">
    <property type="taxonomic scope" value="Bacteria"/>
</dbReference>
<gene>
    <name evidence="7" type="ordered locus">SCO0968</name>
    <name evidence="7" type="ORF">SCM11.23c</name>
</gene>
<evidence type="ECO:0000313" key="8">
    <source>
        <dbReference type="Proteomes" id="UP000001973"/>
    </source>
</evidence>
<dbReference type="SUPFAM" id="SSF51679">
    <property type="entry name" value="Bacterial luciferase-like"/>
    <property type="match status" value="1"/>
</dbReference>
<evidence type="ECO:0000313" key="7">
    <source>
        <dbReference type="EMBL" id="CAB61934.1"/>
    </source>
</evidence>
<dbReference type="InterPro" id="IPR036661">
    <property type="entry name" value="Luciferase-like_sf"/>
</dbReference>
<dbReference type="SMR" id="Q9RIT9"/>
<dbReference type="STRING" id="100226.gene:17758551"/>
<keyword evidence="2" id="KW-0288">FMN</keyword>
<evidence type="ECO:0000259" key="6">
    <source>
        <dbReference type="Pfam" id="PF00296"/>
    </source>
</evidence>
<dbReference type="AlphaFoldDB" id="Q9RIT9"/>